<accession>A0A2T1DWJ3</accession>
<evidence type="ECO:0000259" key="1">
    <source>
        <dbReference type="Pfam" id="PF00535"/>
    </source>
</evidence>
<dbReference type="InterPro" id="IPR050834">
    <property type="entry name" value="Glycosyltransf_2"/>
</dbReference>
<reference evidence="3" key="1">
    <citation type="submission" date="2018-02" db="EMBL/GenBank/DDBJ databases">
        <authorList>
            <person name="Moore K."/>
            <person name="Momper L."/>
        </authorList>
    </citation>
    <scope>NUCLEOTIDE SEQUENCE [LARGE SCALE GENOMIC DNA]</scope>
    <source>
        <strain evidence="3">ULC18</strain>
    </source>
</reference>
<dbReference type="GO" id="GO:0016740">
    <property type="term" value="F:transferase activity"/>
    <property type="evidence" value="ECO:0007669"/>
    <property type="project" value="UniProtKB-KW"/>
</dbReference>
<dbReference type="AlphaFoldDB" id="A0A2T1DWJ3"/>
<evidence type="ECO:0000313" key="2">
    <source>
        <dbReference type="EMBL" id="PSB24868.1"/>
    </source>
</evidence>
<keyword evidence="2" id="KW-0808">Transferase</keyword>
<organism evidence="2 3">
    <name type="scientific">Stenomitos frigidus ULC18</name>
    <dbReference type="NCBI Taxonomy" id="2107698"/>
    <lineage>
        <taxon>Bacteria</taxon>
        <taxon>Bacillati</taxon>
        <taxon>Cyanobacteriota</taxon>
        <taxon>Cyanophyceae</taxon>
        <taxon>Leptolyngbyales</taxon>
        <taxon>Leptolyngbyaceae</taxon>
        <taxon>Stenomitos</taxon>
    </lineage>
</organism>
<comment type="caution">
    <text evidence="2">The sequence shown here is derived from an EMBL/GenBank/DDBJ whole genome shotgun (WGS) entry which is preliminary data.</text>
</comment>
<dbReference type="Proteomes" id="UP000239576">
    <property type="component" value="Unassembled WGS sequence"/>
</dbReference>
<dbReference type="GO" id="GO:0044010">
    <property type="term" value="P:single-species biofilm formation"/>
    <property type="evidence" value="ECO:0007669"/>
    <property type="project" value="TreeGrafter"/>
</dbReference>
<dbReference type="SUPFAM" id="SSF53448">
    <property type="entry name" value="Nucleotide-diphospho-sugar transferases"/>
    <property type="match status" value="1"/>
</dbReference>
<reference evidence="2 3" key="2">
    <citation type="submission" date="2018-03" db="EMBL/GenBank/DDBJ databases">
        <title>The ancient ancestry and fast evolution of plastids.</title>
        <authorList>
            <person name="Moore K.R."/>
            <person name="Magnabosco C."/>
            <person name="Momper L."/>
            <person name="Gold D.A."/>
            <person name="Bosak T."/>
            <person name="Fournier G.P."/>
        </authorList>
    </citation>
    <scope>NUCLEOTIDE SEQUENCE [LARGE SCALE GENOMIC DNA]</scope>
    <source>
        <strain evidence="2 3">ULC18</strain>
    </source>
</reference>
<dbReference type="Pfam" id="PF00535">
    <property type="entry name" value="Glycos_transf_2"/>
    <property type="match status" value="1"/>
</dbReference>
<dbReference type="InterPro" id="IPR029044">
    <property type="entry name" value="Nucleotide-diphossugar_trans"/>
</dbReference>
<dbReference type="PANTHER" id="PTHR43685">
    <property type="entry name" value="GLYCOSYLTRANSFERASE"/>
    <property type="match status" value="1"/>
</dbReference>
<sequence>MKPKVSILIRTKNEAKDIAKTLDLMIEQSLQPDEIIVVDSGSTDGTIELVKQRPAVRLLTMLPEDFTFGRSLNLGFAATSADIVVALSAHAFPCDHDWLKHLVLPFADPNVAGVYGKQVPHPDAYPPVERDYCSFYSDQPRVQTNPNELSDRVFSNANAAIRRQCWEKRPFNEVLSGCEDVEWAWAILALGKKIIYAPEAAVYHSHNEPLRQVYKRTYRETLALQALYGYDTGLRDAWKSWHQSVLADWQFILKSGKDRQWLLRSPLYRLFWTYGYLSPSLPAALWKPLYKQWQRQWTRGTTPKGASS</sequence>
<protein>
    <submittedName>
        <fullName evidence="2">Glycosyl transferase family 2</fullName>
    </submittedName>
</protein>
<dbReference type="OrthoDB" id="153025at2"/>
<dbReference type="Gene3D" id="3.90.550.10">
    <property type="entry name" value="Spore Coat Polysaccharide Biosynthesis Protein SpsA, Chain A"/>
    <property type="match status" value="1"/>
</dbReference>
<dbReference type="RefSeq" id="WP_106259682.1">
    <property type="nucleotide sequence ID" value="NZ_CAWNSW010000111.1"/>
</dbReference>
<dbReference type="PANTHER" id="PTHR43685:SF13">
    <property type="entry name" value="O ANTIGEN BIOSYNTHESIS RHAMNOSYLTRANSFERASE RFBN"/>
    <property type="match status" value="1"/>
</dbReference>
<proteinExistence type="predicted"/>
<dbReference type="InterPro" id="IPR001173">
    <property type="entry name" value="Glyco_trans_2-like"/>
</dbReference>
<keyword evidence="3" id="KW-1185">Reference proteome</keyword>
<evidence type="ECO:0000313" key="3">
    <source>
        <dbReference type="Proteomes" id="UP000239576"/>
    </source>
</evidence>
<feature type="domain" description="Glycosyltransferase 2-like" evidence="1">
    <location>
        <begin position="6"/>
        <end position="157"/>
    </location>
</feature>
<dbReference type="EMBL" id="PVWK01000140">
    <property type="protein sequence ID" value="PSB24868.1"/>
    <property type="molecule type" value="Genomic_DNA"/>
</dbReference>
<gene>
    <name evidence="2" type="ORF">C7B82_25765</name>
</gene>
<name>A0A2T1DWJ3_9CYAN</name>